<evidence type="ECO:0000259" key="5">
    <source>
        <dbReference type="Pfam" id="PF00296"/>
    </source>
</evidence>
<evidence type="ECO:0000313" key="7">
    <source>
        <dbReference type="Proteomes" id="UP001165587"/>
    </source>
</evidence>
<organism evidence="6 7">
    <name type="scientific">Herbiconiux oxytropis</name>
    <dbReference type="NCBI Taxonomy" id="2970915"/>
    <lineage>
        <taxon>Bacteria</taxon>
        <taxon>Bacillati</taxon>
        <taxon>Actinomycetota</taxon>
        <taxon>Actinomycetes</taxon>
        <taxon>Micrococcales</taxon>
        <taxon>Microbacteriaceae</taxon>
        <taxon>Herbiconiux</taxon>
    </lineage>
</organism>
<comment type="caution">
    <text evidence="6">The sequence shown here is derived from an EMBL/GenBank/DDBJ whole genome shotgun (WGS) entry which is preliminary data.</text>
</comment>
<keyword evidence="1" id="KW-0285">Flavoprotein</keyword>
<dbReference type="GO" id="GO:0008726">
    <property type="term" value="F:alkanesulfonate monooxygenase activity"/>
    <property type="evidence" value="ECO:0007669"/>
    <property type="project" value="TreeGrafter"/>
</dbReference>
<feature type="domain" description="Luciferase-like" evidence="5">
    <location>
        <begin position="5"/>
        <end position="318"/>
    </location>
</feature>
<dbReference type="EMBL" id="JANLCK010000009">
    <property type="protein sequence ID" value="MCS5727243.1"/>
    <property type="molecule type" value="Genomic_DNA"/>
</dbReference>
<dbReference type="InterPro" id="IPR011251">
    <property type="entry name" value="Luciferase-like_dom"/>
</dbReference>
<protein>
    <submittedName>
        <fullName evidence="6">LLM class flavin-dependent oxidoreductase</fullName>
    </submittedName>
</protein>
<dbReference type="SUPFAM" id="SSF51679">
    <property type="entry name" value="Bacterial luciferase-like"/>
    <property type="match status" value="1"/>
</dbReference>
<evidence type="ECO:0000313" key="6">
    <source>
        <dbReference type="EMBL" id="MCS5727243.1"/>
    </source>
</evidence>
<keyword evidence="2" id="KW-0288">FMN</keyword>
<proteinExistence type="predicted"/>
<name>A0AA41XID4_9MICO</name>
<dbReference type="InterPro" id="IPR036661">
    <property type="entry name" value="Luciferase-like_sf"/>
</dbReference>
<keyword evidence="3" id="KW-0560">Oxidoreductase</keyword>
<evidence type="ECO:0000256" key="1">
    <source>
        <dbReference type="ARBA" id="ARBA00022630"/>
    </source>
</evidence>
<gene>
    <name evidence="6" type="ORF">N1028_15195</name>
</gene>
<dbReference type="PANTHER" id="PTHR42847">
    <property type="entry name" value="ALKANESULFONATE MONOOXYGENASE"/>
    <property type="match status" value="1"/>
</dbReference>
<dbReference type="GO" id="GO:0046306">
    <property type="term" value="P:alkanesulfonate catabolic process"/>
    <property type="evidence" value="ECO:0007669"/>
    <property type="project" value="TreeGrafter"/>
</dbReference>
<dbReference type="Pfam" id="PF00296">
    <property type="entry name" value="Bac_luciferase"/>
    <property type="match status" value="1"/>
</dbReference>
<sequence length="359" mass="38502">MKDIEYGIFMPVGSGGWIPSGNIPELDASYRYNLEVARDSERFGFDFTLSQAVWRGYGGVSKHFDVNLESLITSAGLAQATTEIGVWSTVNTALLHPAVAAKMVATQSEISNGRTGLNIVAGGNRMSEKQMGLGLDLDNAAKYRRAGEWVEIVKALWTSSSVDYEGEFFTLEDCQSDPKPVGGVPQMICAATSDTGLAFVAKNLDGVLFEGTSRDSVISIGQRARSISQANGDALKTYCVFMIIPGDTDADAQRRIDHYNEGRDLVAITNMAREWGAVSHDPTAYNPDNESWADSTAISTGTVAGSTESIAEQLADMIEHADVDGAVFIMPDFKDDLAALGEEIMPMLVKGGFGRIAAA</sequence>
<evidence type="ECO:0000256" key="4">
    <source>
        <dbReference type="ARBA" id="ARBA00023033"/>
    </source>
</evidence>
<keyword evidence="7" id="KW-1185">Reference proteome</keyword>
<keyword evidence="4" id="KW-0503">Monooxygenase</keyword>
<dbReference type="AlphaFoldDB" id="A0AA41XID4"/>
<dbReference type="InterPro" id="IPR050172">
    <property type="entry name" value="SsuD_RutA_monooxygenase"/>
</dbReference>
<dbReference type="Gene3D" id="3.20.20.30">
    <property type="entry name" value="Luciferase-like domain"/>
    <property type="match status" value="1"/>
</dbReference>
<dbReference type="Proteomes" id="UP001165587">
    <property type="component" value="Unassembled WGS sequence"/>
</dbReference>
<dbReference type="RefSeq" id="WP_259530224.1">
    <property type="nucleotide sequence ID" value="NZ_JANLCK010000009.1"/>
</dbReference>
<dbReference type="PANTHER" id="PTHR42847:SF4">
    <property type="entry name" value="ALKANESULFONATE MONOOXYGENASE-RELATED"/>
    <property type="match status" value="1"/>
</dbReference>
<evidence type="ECO:0000256" key="3">
    <source>
        <dbReference type="ARBA" id="ARBA00023002"/>
    </source>
</evidence>
<accession>A0AA41XID4</accession>
<evidence type="ECO:0000256" key="2">
    <source>
        <dbReference type="ARBA" id="ARBA00022643"/>
    </source>
</evidence>
<reference evidence="6" key="1">
    <citation type="submission" date="2022-08" db="EMBL/GenBank/DDBJ databases">
        <authorList>
            <person name="Deng Y."/>
            <person name="Han X.-F."/>
            <person name="Zhang Y.-Q."/>
        </authorList>
    </citation>
    <scope>NUCLEOTIDE SEQUENCE</scope>
    <source>
        <strain evidence="6">CPCC 203407</strain>
    </source>
</reference>